<dbReference type="Gene3D" id="3.40.50.150">
    <property type="entry name" value="Vaccinia Virus protein VP39"/>
    <property type="match status" value="1"/>
</dbReference>
<dbReference type="STRING" id="485913.Krac_8726"/>
<dbReference type="PANTHER" id="PTHR43167">
    <property type="entry name" value="PUTATIVE (AFU_ORTHOLOGUE AFUA_6G01830)-RELATED"/>
    <property type="match status" value="1"/>
</dbReference>
<dbReference type="Proteomes" id="UP000004508">
    <property type="component" value="Unassembled WGS sequence"/>
</dbReference>
<dbReference type="AlphaFoldDB" id="D6TP39"/>
<dbReference type="EMBL" id="ADVG01000002">
    <property type="protein sequence ID" value="EFH87395.1"/>
    <property type="molecule type" value="Genomic_DNA"/>
</dbReference>
<keyword evidence="2" id="KW-1185">Reference proteome</keyword>
<name>D6TP39_KTERA</name>
<reference evidence="1 2" key="1">
    <citation type="journal article" date="2011" name="Stand. Genomic Sci.">
        <title>Non-contiguous finished genome sequence and contextual data of the filamentous soil bacterium Ktedonobacter racemifer type strain (SOSP1-21).</title>
        <authorList>
            <person name="Chang Y.J."/>
            <person name="Land M."/>
            <person name="Hauser L."/>
            <person name="Chertkov O."/>
            <person name="Del Rio T.G."/>
            <person name="Nolan M."/>
            <person name="Copeland A."/>
            <person name="Tice H."/>
            <person name="Cheng J.F."/>
            <person name="Lucas S."/>
            <person name="Han C."/>
            <person name="Goodwin L."/>
            <person name="Pitluck S."/>
            <person name="Ivanova N."/>
            <person name="Ovchinikova G."/>
            <person name="Pati A."/>
            <person name="Chen A."/>
            <person name="Palaniappan K."/>
            <person name="Mavromatis K."/>
            <person name="Liolios K."/>
            <person name="Brettin T."/>
            <person name="Fiebig A."/>
            <person name="Rohde M."/>
            <person name="Abt B."/>
            <person name="Goker M."/>
            <person name="Detter J.C."/>
            <person name="Woyke T."/>
            <person name="Bristow J."/>
            <person name="Eisen J.A."/>
            <person name="Markowitz V."/>
            <person name="Hugenholtz P."/>
            <person name="Kyrpides N.C."/>
            <person name="Klenk H.P."/>
            <person name="Lapidus A."/>
        </authorList>
    </citation>
    <scope>NUCLEOTIDE SEQUENCE [LARGE SCALE GENOMIC DNA]</scope>
    <source>
        <strain evidence="2">DSM 44963</strain>
    </source>
</reference>
<dbReference type="eggNOG" id="COG4122">
    <property type="taxonomic scope" value="Bacteria"/>
</dbReference>
<evidence type="ECO:0000313" key="2">
    <source>
        <dbReference type="Proteomes" id="UP000004508"/>
    </source>
</evidence>
<sequence>MGVIKVCWLHLEERGFILRGTIVEYTHGREDAMIDTQAIPPTLLTQIEEATCATDFTMQSGTLTGALLRMLAASKPEGNFLELGTGTGMGTAWLLDGMDTASRLVTVDKNERYNAIARRFLSRDARVTFHTGDGEAFIRTQQAGTFDLIFADMPPGKFQLLDETLALLRPGGLYIIDDLSPLESWEPAHAPRVTALIATLEQRSDLRICKLNWSTGLLIATRIA</sequence>
<accession>D6TP39</accession>
<dbReference type="GO" id="GO:0032259">
    <property type="term" value="P:methylation"/>
    <property type="evidence" value="ECO:0007669"/>
    <property type="project" value="UniProtKB-KW"/>
</dbReference>
<gene>
    <name evidence="1" type="ORF">Krac_8726</name>
</gene>
<dbReference type="GO" id="GO:0008168">
    <property type="term" value="F:methyltransferase activity"/>
    <property type="evidence" value="ECO:0007669"/>
    <property type="project" value="UniProtKB-KW"/>
</dbReference>
<comment type="caution">
    <text evidence="1">The sequence shown here is derived from an EMBL/GenBank/DDBJ whole genome shotgun (WGS) entry which is preliminary data.</text>
</comment>
<keyword evidence="1" id="KW-0489">Methyltransferase</keyword>
<dbReference type="InParanoid" id="D6TP39"/>
<keyword evidence="1" id="KW-0808">Transferase</keyword>
<dbReference type="PANTHER" id="PTHR43167:SF1">
    <property type="entry name" value="PUTATIVE (AFU_ORTHOLOGUE AFUA_6G01830)-RELATED"/>
    <property type="match status" value="1"/>
</dbReference>
<proteinExistence type="predicted"/>
<dbReference type="CDD" id="cd02440">
    <property type="entry name" value="AdoMet_MTases"/>
    <property type="match status" value="1"/>
</dbReference>
<protein>
    <submittedName>
        <fullName evidence="1">O-methyltransferase family 3</fullName>
    </submittedName>
</protein>
<dbReference type="SUPFAM" id="SSF53335">
    <property type="entry name" value="S-adenosyl-L-methionine-dependent methyltransferases"/>
    <property type="match status" value="1"/>
</dbReference>
<dbReference type="InterPro" id="IPR029063">
    <property type="entry name" value="SAM-dependent_MTases_sf"/>
</dbReference>
<evidence type="ECO:0000313" key="1">
    <source>
        <dbReference type="EMBL" id="EFH87395.1"/>
    </source>
</evidence>
<organism evidence="1 2">
    <name type="scientific">Ktedonobacter racemifer DSM 44963</name>
    <dbReference type="NCBI Taxonomy" id="485913"/>
    <lineage>
        <taxon>Bacteria</taxon>
        <taxon>Bacillati</taxon>
        <taxon>Chloroflexota</taxon>
        <taxon>Ktedonobacteria</taxon>
        <taxon>Ktedonobacterales</taxon>
        <taxon>Ktedonobacteraceae</taxon>
        <taxon>Ktedonobacter</taxon>
    </lineage>
</organism>
<dbReference type="Pfam" id="PF13578">
    <property type="entry name" value="Methyltransf_24"/>
    <property type="match status" value="1"/>
</dbReference>